<dbReference type="PRINTS" id="PR00385">
    <property type="entry name" value="P450"/>
</dbReference>
<dbReference type="InterPro" id="IPR036396">
    <property type="entry name" value="Cyt_P450_sf"/>
</dbReference>
<keyword evidence="6 12" id="KW-1133">Transmembrane helix</keyword>
<name>U5D5I0_AMBTC</name>
<dbReference type="GO" id="GO:0010268">
    <property type="term" value="P:brassinosteroid homeostasis"/>
    <property type="evidence" value="ECO:0000318"/>
    <property type="project" value="GO_Central"/>
</dbReference>
<evidence type="ECO:0000256" key="9">
    <source>
        <dbReference type="ARBA" id="ARBA00023136"/>
    </source>
</evidence>
<evidence type="ECO:0000256" key="11">
    <source>
        <dbReference type="RuleBase" id="RU000461"/>
    </source>
</evidence>
<evidence type="ECO:0000256" key="8">
    <source>
        <dbReference type="ARBA" id="ARBA00023004"/>
    </source>
</evidence>
<keyword evidence="5" id="KW-0443">Lipid metabolism</keyword>
<keyword evidence="9 12" id="KW-0472">Membrane</keyword>
<dbReference type="GO" id="GO:0020037">
    <property type="term" value="F:heme binding"/>
    <property type="evidence" value="ECO:0007669"/>
    <property type="project" value="InterPro"/>
</dbReference>
<evidence type="ECO:0000256" key="4">
    <source>
        <dbReference type="ARBA" id="ARBA00022723"/>
    </source>
</evidence>
<evidence type="ECO:0000256" key="6">
    <source>
        <dbReference type="ARBA" id="ARBA00022989"/>
    </source>
</evidence>
<evidence type="ECO:0000256" key="3">
    <source>
        <dbReference type="ARBA" id="ARBA00022692"/>
    </source>
</evidence>
<gene>
    <name evidence="13" type="ORF">AMTR_s00059p00056420</name>
</gene>
<keyword evidence="8 10" id="KW-0408">Iron</keyword>
<keyword evidence="4 10" id="KW-0479">Metal-binding</keyword>
<dbReference type="HOGENOM" id="CLU_001570_15_5_1"/>
<evidence type="ECO:0000256" key="2">
    <source>
        <dbReference type="ARBA" id="ARBA00010617"/>
    </source>
</evidence>
<keyword evidence="7 11" id="KW-0560">Oxidoreductase</keyword>
<dbReference type="PRINTS" id="PR00463">
    <property type="entry name" value="EP450I"/>
</dbReference>
<dbReference type="Pfam" id="PF00067">
    <property type="entry name" value="p450"/>
    <property type="match status" value="1"/>
</dbReference>
<dbReference type="STRING" id="13333.U5D5I0"/>
<dbReference type="PANTHER" id="PTHR24286:SF194">
    <property type="entry name" value="STEROID (22S)-HYDROXYLASE"/>
    <property type="match status" value="1"/>
</dbReference>
<keyword evidence="5" id="KW-0444">Lipid biosynthesis</keyword>
<dbReference type="GO" id="GO:0005506">
    <property type="term" value="F:iron ion binding"/>
    <property type="evidence" value="ECO:0007669"/>
    <property type="project" value="InterPro"/>
</dbReference>
<comment type="similarity">
    <text evidence="2 11">Belongs to the cytochrome P450 family.</text>
</comment>
<dbReference type="GO" id="GO:0016705">
    <property type="term" value="F:oxidoreductase activity, acting on paired donors, with incorporation or reduction of molecular oxygen"/>
    <property type="evidence" value="ECO:0007669"/>
    <property type="project" value="InterPro"/>
</dbReference>
<dbReference type="GO" id="GO:0004497">
    <property type="term" value="F:monooxygenase activity"/>
    <property type="evidence" value="ECO:0000318"/>
    <property type="project" value="GO_Central"/>
</dbReference>
<dbReference type="AlphaFoldDB" id="U5D5I0"/>
<evidence type="ECO:0000256" key="10">
    <source>
        <dbReference type="PIRSR" id="PIRSR602401-1"/>
    </source>
</evidence>
<reference evidence="14" key="1">
    <citation type="journal article" date="2013" name="Science">
        <title>The Amborella genome and the evolution of flowering plants.</title>
        <authorList>
            <consortium name="Amborella Genome Project"/>
        </authorList>
    </citation>
    <scope>NUCLEOTIDE SEQUENCE [LARGE SCALE GENOMIC DNA]</scope>
</reference>
<evidence type="ECO:0000256" key="5">
    <source>
        <dbReference type="ARBA" id="ARBA00022955"/>
    </source>
</evidence>
<evidence type="ECO:0000256" key="1">
    <source>
        <dbReference type="ARBA" id="ARBA00004167"/>
    </source>
</evidence>
<keyword evidence="11" id="KW-0503">Monooxygenase</keyword>
<dbReference type="eggNOG" id="KOG0157">
    <property type="taxonomic scope" value="Eukaryota"/>
</dbReference>
<dbReference type="EMBL" id="KI392312">
    <property type="protein sequence ID" value="ERN17490.1"/>
    <property type="molecule type" value="Genomic_DNA"/>
</dbReference>
<comment type="cofactor">
    <cofactor evidence="10">
        <name>heme</name>
        <dbReference type="ChEBI" id="CHEBI:30413"/>
    </cofactor>
</comment>
<protein>
    <recommendedName>
        <fullName evidence="15">Cytochrome P450</fullName>
    </recommendedName>
</protein>
<dbReference type="SUPFAM" id="SSF48264">
    <property type="entry name" value="Cytochrome P450"/>
    <property type="match status" value="1"/>
</dbReference>
<dbReference type="OMA" id="KLWNLYC"/>
<keyword evidence="5" id="KW-0752">Steroid biosynthesis</keyword>
<feature type="transmembrane region" description="Helical" evidence="12">
    <location>
        <begin position="6"/>
        <end position="24"/>
    </location>
</feature>
<evidence type="ECO:0008006" key="15">
    <source>
        <dbReference type="Google" id="ProtNLM"/>
    </source>
</evidence>
<dbReference type="PANTHER" id="PTHR24286">
    <property type="entry name" value="CYTOCHROME P450 26"/>
    <property type="match status" value="1"/>
</dbReference>
<evidence type="ECO:0000313" key="14">
    <source>
        <dbReference type="Proteomes" id="UP000017836"/>
    </source>
</evidence>
<keyword evidence="3 12" id="KW-0812">Transmembrane</keyword>
<dbReference type="KEGG" id="atr:18445832"/>
<comment type="subcellular location">
    <subcellularLocation>
        <location evidence="1">Membrane</location>
        <topology evidence="1">Single-pass membrane protein</topology>
    </subcellularLocation>
</comment>
<evidence type="ECO:0000313" key="13">
    <source>
        <dbReference type="EMBL" id="ERN17490.1"/>
    </source>
</evidence>
<evidence type="ECO:0000256" key="7">
    <source>
        <dbReference type="ARBA" id="ARBA00023002"/>
    </source>
</evidence>
<dbReference type="CDD" id="cd11043">
    <property type="entry name" value="CYP90-like"/>
    <property type="match status" value="1"/>
</dbReference>
<dbReference type="Proteomes" id="UP000017836">
    <property type="component" value="Unassembled WGS sequence"/>
</dbReference>
<dbReference type="OrthoDB" id="1372046at2759"/>
<keyword evidence="14" id="KW-1185">Reference proteome</keyword>
<dbReference type="PROSITE" id="PS00086">
    <property type="entry name" value="CYTOCHROME_P450"/>
    <property type="match status" value="1"/>
</dbReference>
<accession>U5D5I0</accession>
<dbReference type="Gene3D" id="1.10.630.10">
    <property type="entry name" value="Cytochrome P450"/>
    <property type="match status" value="1"/>
</dbReference>
<dbReference type="Gramene" id="ERN17490">
    <property type="protein sequence ID" value="ERN17490"/>
    <property type="gene ID" value="AMTR_s00059p00056420"/>
</dbReference>
<dbReference type="InterPro" id="IPR017972">
    <property type="entry name" value="Cyt_P450_CS"/>
</dbReference>
<dbReference type="GO" id="GO:0016020">
    <property type="term" value="C:membrane"/>
    <property type="evidence" value="ECO:0007669"/>
    <property type="project" value="UniProtKB-SubCell"/>
</dbReference>
<evidence type="ECO:0000256" key="12">
    <source>
        <dbReference type="SAM" id="Phobius"/>
    </source>
</evidence>
<dbReference type="GO" id="GO:0016132">
    <property type="term" value="P:brassinosteroid biosynthetic process"/>
    <property type="evidence" value="ECO:0000318"/>
    <property type="project" value="GO_Central"/>
</dbReference>
<dbReference type="InterPro" id="IPR001128">
    <property type="entry name" value="Cyt_P450"/>
</dbReference>
<feature type="binding site" description="axial binding residue" evidence="10">
    <location>
        <position position="424"/>
    </location>
    <ligand>
        <name>heme</name>
        <dbReference type="ChEBI" id="CHEBI:30413"/>
    </ligand>
    <ligandPart>
        <name>Fe</name>
        <dbReference type="ChEBI" id="CHEBI:18248"/>
    </ligandPart>
</feature>
<proteinExistence type="inferred from homology"/>
<organism evidence="13 14">
    <name type="scientific">Amborella trichopoda</name>
    <dbReference type="NCBI Taxonomy" id="13333"/>
    <lineage>
        <taxon>Eukaryota</taxon>
        <taxon>Viridiplantae</taxon>
        <taxon>Streptophyta</taxon>
        <taxon>Embryophyta</taxon>
        <taxon>Tracheophyta</taxon>
        <taxon>Spermatophyta</taxon>
        <taxon>Magnoliopsida</taxon>
        <taxon>Amborellales</taxon>
        <taxon>Amborellaceae</taxon>
        <taxon>Amborella</taxon>
    </lineage>
</organism>
<dbReference type="InterPro" id="IPR002401">
    <property type="entry name" value="Cyt_P450_E_grp-I"/>
</dbReference>
<keyword evidence="10 11" id="KW-0349">Heme</keyword>
<sequence length="492" mass="56357">MEETELFLLLFSAISVAILMWRAMKRERKFQKVPPGRMGWPFVGETLAYLKPHPSTSMGEFMEQHISRYGKIFVSNLFGEPTIVSADLGLNKFILQNEGKLFESSYPKSIEGILGKWSMLVLVGDMHRNMRILSLNFMSNTKLRVHLLHEIEKHTLLVLGAWREKQVFSAKEEAKKFTFNLMAENIVSMKPGKPETESLKREYITFMKGVISAPINLPGTSYRRALQSRKTILGVLEMKMEEKKMRTNGREPEIEEEEDFLGWVMKQSDLSSEQILDLILSLLFAGHETSTVAITMAMYFLDGCPRAIEQLQEEHMGIAREKREKGESSGLNWEDYKRMEFTHSVINETLRLGNVVQFVHRKALCNVQFKGYDIPRGWKVLPVFAAVHLDPLNHHKPHHFNPWRWQDSNNSSNFMPFGGGPRLCAGADLAKLEMAIFIHHLVLNFTWEVTEPDIPTAFPFIDFPKGLPITVHRLSSNTTSTILERETTATGS</sequence>